<dbReference type="InterPro" id="IPR006015">
    <property type="entry name" value="Universal_stress_UspA"/>
</dbReference>
<feature type="domain" description="UspA" evidence="2">
    <location>
        <begin position="155"/>
        <end position="289"/>
    </location>
</feature>
<dbReference type="EMBL" id="CP015079">
    <property type="protein sequence ID" value="ANH39633.1"/>
    <property type="molecule type" value="Genomic_DNA"/>
</dbReference>
<evidence type="ECO:0000259" key="2">
    <source>
        <dbReference type="Pfam" id="PF00582"/>
    </source>
</evidence>
<dbReference type="AlphaFoldDB" id="A0A1A9GPW0"/>
<dbReference type="RefSeq" id="WP_068111867.1">
    <property type="nucleotide sequence ID" value="NZ_CP015079.1"/>
</dbReference>
<organism evidence="3 4">
    <name type="scientific">Nocardioides dokdonensis FR1436</name>
    <dbReference type="NCBI Taxonomy" id="1300347"/>
    <lineage>
        <taxon>Bacteria</taxon>
        <taxon>Bacillati</taxon>
        <taxon>Actinomycetota</taxon>
        <taxon>Actinomycetes</taxon>
        <taxon>Propionibacteriales</taxon>
        <taxon>Nocardioidaceae</taxon>
        <taxon>Nocardioides</taxon>
    </lineage>
</organism>
<evidence type="ECO:0000313" key="3">
    <source>
        <dbReference type="EMBL" id="ANH39633.1"/>
    </source>
</evidence>
<name>A0A1A9GPW0_9ACTN</name>
<dbReference type="PANTHER" id="PTHR46268">
    <property type="entry name" value="STRESS RESPONSE PROTEIN NHAX"/>
    <property type="match status" value="1"/>
</dbReference>
<dbReference type="CDD" id="cd00293">
    <property type="entry name" value="USP-like"/>
    <property type="match status" value="1"/>
</dbReference>
<evidence type="ECO:0000256" key="1">
    <source>
        <dbReference type="ARBA" id="ARBA00008791"/>
    </source>
</evidence>
<dbReference type="PANTHER" id="PTHR46268:SF6">
    <property type="entry name" value="UNIVERSAL STRESS PROTEIN UP12"/>
    <property type="match status" value="1"/>
</dbReference>
<dbReference type="PATRIC" id="fig|1300347.3.peg.3230"/>
<dbReference type="SUPFAM" id="SSF52402">
    <property type="entry name" value="Adenine nucleotide alpha hydrolases-like"/>
    <property type="match status" value="2"/>
</dbReference>
<reference evidence="3 4" key="1">
    <citation type="submission" date="2016-03" db="EMBL/GenBank/DDBJ databases">
        <title>Complete genome sequence of a soil Actinobacterium, Nocardioides dokdonensis FR1436.</title>
        <authorList>
            <person name="Kwon S.-K."/>
            <person name="Kim K."/>
            <person name="Kim J.F."/>
        </authorList>
    </citation>
    <scope>NUCLEOTIDE SEQUENCE [LARGE SCALE GENOMIC DNA]</scope>
    <source>
        <strain evidence="3 4">FR1436</strain>
    </source>
</reference>
<dbReference type="Gene3D" id="3.40.50.620">
    <property type="entry name" value="HUPs"/>
    <property type="match status" value="2"/>
</dbReference>
<dbReference type="Pfam" id="PF00582">
    <property type="entry name" value="Usp"/>
    <property type="match status" value="2"/>
</dbReference>
<dbReference type="InterPro" id="IPR014729">
    <property type="entry name" value="Rossmann-like_a/b/a_fold"/>
</dbReference>
<dbReference type="PRINTS" id="PR01438">
    <property type="entry name" value="UNVRSLSTRESS"/>
</dbReference>
<keyword evidence="4" id="KW-1185">Reference proteome</keyword>
<gene>
    <name evidence="3" type="ORF">I601_3226</name>
</gene>
<protein>
    <submittedName>
        <fullName evidence="3">Universal stress protein</fullName>
    </submittedName>
</protein>
<dbReference type="Proteomes" id="UP000077868">
    <property type="component" value="Chromosome"/>
</dbReference>
<comment type="similarity">
    <text evidence="1">Belongs to the universal stress protein A family.</text>
</comment>
<feature type="domain" description="UspA" evidence="2">
    <location>
        <begin position="9"/>
        <end position="140"/>
    </location>
</feature>
<evidence type="ECO:0000313" key="4">
    <source>
        <dbReference type="Proteomes" id="UP000077868"/>
    </source>
</evidence>
<accession>A0A1A9GPW0</accession>
<sequence length="299" mass="31637">MEETNEAPVVVAVGDEDCEAALAFAGQEASRTGCGVHLLHVAPAFVHGSDSILVQSTDVEEVGRRTLHLALEHARDVLPPSTAITSELLVGGIVDSLREATADAPMVVVQHRDLSRMRRLVTRSVTNGLGAHARVPIVSVPSWWSPRRAPGQEPRVTVGVDVPVRSEQVLRTAVAAAQARGATLHALHAWKVAGIYDDITVARTLAEAWAERAGQEVRAALEALGPEAAGAPLVVETRHGPAAEALVEASRSSDLLVVGRHDPMVPLGSHLGPVARGVLHESHCPVLLVDPHSRTHARP</sequence>
<proteinExistence type="inferred from homology"/>
<dbReference type="KEGG" id="ndk:I601_3226"/>
<dbReference type="OrthoDB" id="3765568at2"/>
<dbReference type="InterPro" id="IPR006016">
    <property type="entry name" value="UspA"/>
</dbReference>
<dbReference type="STRING" id="1300347.I601_3226"/>